<dbReference type="InterPro" id="IPR006669">
    <property type="entry name" value="MgtE_transporter"/>
</dbReference>
<dbReference type="SMART" id="SM00924">
    <property type="entry name" value="MgtE_N"/>
    <property type="match status" value="1"/>
</dbReference>
<dbReference type="OrthoDB" id="9764830at2"/>
<name>A0A5B0AZD2_9ACTN</name>
<dbReference type="RefSeq" id="WP_149511672.1">
    <property type="nucleotide sequence ID" value="NZ_VDFC01000040.1"/>
</dbReference>
<proteinExistence type="predicted"/>
<organism evidence="3 4">
    <name type="scientific">Streptomyces apricus</name>
    <dbReference type="NCBI Taxonomy" id="1828112"/>
    <lineage>
        <taxon>Bacteria</taxon>
        <taxon>Bacillati</taxon>
        <taxon>Actinomycetota</taxon>
        <taxon>Actinomycetes</taxon>
        <taxon>Kitasatosporales</taxon>
        <taxon>Streptomycetaceae</taxon>
        <taxon>Streptomyces</taxon>
    </lineage>
</organism>
<sequence length="439" mass="48248">MAAGAPRIFVSHLAGIAVFDPSGDQVGRVRDLVAIMRVGRRPPRLVGLVVELSTRRRIFLPMTRVTGVESGQVITTGVLNVRRFEQRPTERLVLGELLDRRVTLVETGEEATVLDVSVQQLPARRDWEIDRVFVRKGRTGGAFRRARGETLTVEWSAVTGFSLEEHGQGAENLLATFEQLRPADLANVLHHLSAKRRAEVAAALDDDRLADVLEELPEDDQIEILGKLQEERAADVLEAMDPDDAADLLGELPEDDKERLLALMRPGDAADVRRLMSYEERTAGGLMTTEPIVLRPDSTVADALARVRNADLSPALAAQVYVCRPPDETPTGKYLGTVHFQRLLRDPPYTLVGSMIDDDLRPLDPEAVLPVVAGFFATYDMVAAPVVDESGSLLGAVTVDDVLDHMLPEDWREKEFHLDGEAAGRDEGYDVTEEAADGS</sequence>
<dbReference type="GO" id="GO:0015095">
    <property type="term" value="F:magnesium ion transmembrane transporter activity"/>
    <property type="evidence" value="ECO:0007669"/>
    <property type="project" value="InterPro"/>
</dbReference>
<dbReference type="GO" id="GO:0016020">
    <property type="term" value="C:membrane"/>
    <property type="evidence" value="ECO:0007669"/>
    <property type="project" value="InterPro"/>
</dbReference>
<keyword evidence="4" id="KW-1185">Reference proteome</keyword>
<dbReference type="Pfam" id="PF26205">
    <property type="entry name" value="SH3_actinomycetes"/>
    <property type="match status" value="1"/>
</dbReference>
<dbReference type="EMBL" id="VDFC01000040">
    <property type="protein sequence ID" value="KAA0935263.1"/>
    <property type="molecule type" value="Genomic_DNA"/>
</dbReference>
<gene>
    <name evidence="3" type="ORF">FGF04_14240</name>
</gene>
<feature type="domain" description="CBS" evidence="2">
    <location>
        <begin position="355"/>
        <end position="415"/>
    </location>
</feature>
<dbReference type="Pfam" id="PF03448">
    <property type="entry name" value="MgtE_N"/>
    <property type="match status" value="1"/>
</dbReference>
<dbReference type="AlphaFoldDB" id="A0A5B0AZD2"/>
<evidence type="ECO:0000256" key="1">
    <source>
        <dbReference type="PROSITE-ProRule" id="PRU00703"/>
    </source>
</evidence>
<dbReference type="SUPFAM" id="SSF50346">
    <property type="entry name" value="PRC-barrel domain"/>
    <property type="match status" value="1"/>
</dbReference>
<dbReference type="InterPro" id="IPR058838">
    <property type="entry name" value="SH3_actinomycetes"/>
</dbReference>
<evidence type="ECO:0000313" key="4">
    <source>
        <dbReference type="Proteomes" id="UP000324965"/>
    </source>
</evidence>
<keyword evidence="1" id="KW-0129">CBS domain</keyword>
<dbReference type="CDD" id="cd04606">
    <property type="entry name" value="CBS_pair_Mg_transporter"/>
    <property type="match status" value="1"/>
</dbReference>
<dbReference type="InterPro" id="IPR011033">
    <property type="entry name" value="PRC_barrel-like_sf"/>
</dbReference>
<dbReference type="InterPro" id="IPR006668">
    <property type="entry name" value="Mg_transptr_MgtE_intracell_dom"/>
</dbReference>
<dbReference type="InterPro" id="IPR000644">
    <property type="entry name" value="CBS_dom"/>
</dbReference>
<dbReference type="InterPro" id="IPR038076">
    <property type="entry name" value="MgtE_N_sf"/>
</dbReference>
<accession>A0A5B0AZD2</accession>
<evidence type="ECO:0000259" key="2">
    <source>
        <dbReference type="PROSITE" id="PS51371"/>
    </source>
</evidence>
<dbReference type="InterPro" id="IPR046342">
    <property type="entry name" value="CBS_dom_sf"/>
</dbReference>
<dbReference type="Pfam" id="PF00571">
    <property type="entry name" value="CBS"/>
    <property type="match status" value="2"/>
</dbReference>
<dbReference type="PROSITE" id="PS51371">
    <property type="entry name" value="CBS"/>
    <property type="match status" value="1"/>
</dbReference>
<comment type="caution">
    <text evidence="3">The sequence shown here is derived from an EMBL/GenBank/DDBJ whole genome shotgun (WGS) entry which is preliminary data.</text>
</comment>
<dbReference type="Proteomes" id="UP000324965">
    <property type="component" value="Unassembled WGS sequence"/>
</dbReference>
<dbReference type="PANTHER" id="PTHR43773:SF1">
    <property type="entry name" value="MAGNESIUM TRANSPORTER MGTE"/>
    <property type="match status" value="1"/>
</dbReference>
<dbReference type="SUPFAM" id="SSF158791">
    <property type="entry name" value="MgtE N-terminal domain-like"/>
    <property type="match status" value="1"/>
</dbReference>
<evidence type="ECO:0000313" key="3">
    <source>
        <dbReference type="EMBL" id="KAA0935263.1"/>
    </source>
</evidence>
<protein>
    <submittedName>
        <fullName evidence="3">Magnesium transporter</fullName>
    </submittedName>
</protein>
<dbReference type="Gene3D" id="3.10.580.10">
    <property type="entry name" value="CBS-domain"/>
    <property type="match status" value="1"/>
</dbReference>
<dbReference type="PANTHER" id="PTHR43773">
    <property type="entry name" value="MAGNESIUM TRANSPORTER MGTE"/>
    <property type="match status" value="1"/>
</dbReference>
<dbReference type="SUPFAM" id="SSF54631">
    <property type="entry name" value="CBS-domain pair"/>
    <property type="match status" value="1"/>
</dbReference>
<dbReference type="Gene3D" id="1.25.60.10">
    <property type="entry name" value="MgtE N-terminal domain-like"/>
    <property type="match status" value="1"/>
</dbReference>
<reference evidence="3 4" key="1">
    <citation type="submission" date="2019-05" db="EMBL/GenBank/DDBJ databases">
        <authorList>
            <person name="Hariharan J."/>
            <person name="Choudoir M.J."/>
            <person name="Diebold P."/>
            <person name="Panke-Buisse K."/>
            <person name="Buckley D.H."/>
        </authorList>
    </citation>
    <scope>NUCLEOTIDE SEQUENCE [LARGE SCALE GENOMIC DNA]</scope>
    <source>
        <strain evidence="3 4">SUN51</strain>
    </source>
</reference>